<feature type="region of interest" description="Disordered" evidence="1">
    <location>
        <begin position="543"/>
        <end position="563"/>
    </location>
</feature>
<proteinExistence type="predicted"/>
<organism evidence="2 3">
    <name type="scientific">Mycena sanguinolenta</name>
    <dbReference type="NCBI Taxonomy" id="230812"/>
    <lineage>
        <taxon>Eukaryota</taxon>
        <taxon>Fungi</taxon>
        <taxon>Dikarya</taxon>
        <taxon>Basidiomycota</taxon>
        <taxon>Agaricomycotina</taxon>
        <taxon>Agaricomycetes</taxon>
        <taxon>Agaricomycetidae</taxon>
        <taxon>Agaricales</taxon>
        <taxon>Marasmiineae</taxon>
        <taxon>Mycenaceae</taxon>
        <taxon>Mycena</taxon>
    </lineage>
</organism>
<dbReference type="AlphaFoldDB" id="A0A8H6XZC7"/>
<protein>
    <submittedName>
        <fullName evidence="2">Uncharacterized protein</fullName>
    </submittedName>
</protein>
<evidence type="ECO:0000256" key="1">
    <source>
        <dbReference type="SAM" id="MobiDB-lite"/>
    </source>
</evidence>
<gene>
    <name evidence="2" type="ORF">MSAN_01744800</name>
</gene>
<comment type="caution">
    <text evidence="2">The sequence shown here is derived from an EMBL/GenBank/DDBJ whole genome shotgun (WGS) entry which is preliminary data.</text>
</comment>
<dbReference type="Proteomes" id="UP000623467">
    <property type="component" value="Unassembled WGS sequence"/>
</dbReference>
<accession>A0A8H6XZC7</accession>
<evidence type="ECO:0000313" key="3">
    <source>
        <dbReference type="Proteomes" id="UP000623467"/>
    </source>
</evidence>
<name>A0A8H6XZC7_9AGAR</name>
<sequence>MVSRLGGALPFSTAAPRLRHIGFSPCPNPCAPPPAPIDHSPPRPSPSSFACILNTTRIYTASASGQFEALGSSGFLSGVAQTVAFSLFVFLSTSLIEDELGIGASRWVQTQTQTSRARWRFVLTAPVLIVESQMRMPSLAIVAFMLLDVGKNESLAWETLTEFPRPLAGDFQPPSARFTSMTRTSARQCVSVLHRVSLQAIPLIFSGGLLGNYAGVLPFDGLYLRGRAIAACSLLNPSRRSSRLWVTHPRVRIDAQIRSNHGFDSSDRPLPPTLVTVPTSSTNRRPVSHPLPPSHVRLRDAIQSPPAPLHSHPSQVLALHAVFLSGLAGKTPRCPILKSSVPPGRYPMIRTTFLICLLLRCSRRRWGERIVDPRRLTSRVGAGIPRIRHGGKGWYPCLHLGTARESRPNPHCAMPGRIEDRLHRGREQEEEIGVYPQRDSSILSRFFDLAARRSCLPLARARPTPDAVEGSASHPPLPVVLYVRRRSMIRPHLRDSHRPGRIPDTIRISAASPSHQFEALGRLSPCAPDGVVVAPDPCLDLPRTARSGSPRTYPAQDPGQPVRARSADVDMDADGFWGALGACSVYGSTAPYGVTGTPPLYTADIPFALSVPAELVSFLRIFVVQ</sequence>
<keyword evidence="3" id="KW-1185">Reference proteome</keyword>
<evidence type="ECO:0000313" key="2">
    <source>
        <dbReference type="EMBL" id="KAF7349544.1"/>
    </source>
</evidence>
<dbReference type="EMBL" id="JACAZH010000016">
    <property type="protein sequence ID" value="KAF7349544.1"/>
    <property type="molecule type" value="Genomic_DNA"/>
</dbReference>
<reference evidence="2" key="1">
    <citation type="submission" date="2020-05" db="EMBL/GenBank/DDBJ databases">
        <title>Mycena genomes resolve the evolution of fungal bioluminescence.</title>
        <authorList>
            <person name="Tsai I.J."/>
        </authorList>
    </citation>
    <scope>NUCLEOTIDE SEQUENCE</scope>
    <source>
        <strain evidence="2">160909Yilan</strain>
    </source>
</reference>